<dbReference type="AlphaFoldDB" id="A0A6P1G9M1"/>
<evidence type="ECO:0000313" key="2">
    <source>
        <dbReference type="Proteomes" id="UP000464912"/>
    </source>
</evidence>
<dbReference type="KEGG" id="nef:GP480_00385"/>
<reference evidence="1 2" key="2">
    <citation type="journal article" date="2020" name="MBio">
        <title>Isolation and Molecular Analysis of a Novel Neorickettsia Species That Causes Potomac Horse Fever.</title>
        <authorList>
            <person name="Teymournejad O."/>
            <person name="Lin M."/>
            <person name="Bekebrede H."/>
            <person name="Kamr A."/>
            <person name="Toribio R.E."/>
            <person name="Arroyo L.G."/>
            <person name="Baird J.D."/>
            <person name="Rikihisa Y."/>
        </authorList>
    </citation>
    <scope>NUCLEOTIDE SEQUENCE [LARGE SCALE GENOMIC DNA]</scope>
    <source>
        <strain evidence="1 2">Fin17</strain>
    </source>
</reference>
<protein>
    <submittedName>
        <fullName evidence="1">Uncharacterized protein</fullName>
    </submittedName>
</protein>
<sequence>MNTNKLLLLCAFCCLAVFVAVAIALLVRLSIQNSSLERTLDVSGTNKSQGKTLMD</sequence>
<accession>A0A6P1G9M1</accession>
<dbReference type="Proteomes" id="UP000464912">
    <property type="component" value="Chromosome"/>
</dbReference>
<proteinExistence type="predicted"/>
<dbReference type="RefSeq" id="WP_160094850.1">
    <property type="nucleotide sequence ID" value="NZ_CP047224.1"/>
</dbReference>
<gene>
    <name evidence="1" type="ORF">GP480_00385</name>
</gene>
<keyword evidence="2" id="KW-1185">Reference proteome</keyword>
<dbReference type="EMBL" id="CP047224">
    <property type="protein sequence ID" value="QHD64933.1"/>
    <property type="molecule type" value="Genomic_DNA"/>
</dbReference>
<reference evidence="1 2" key="1">
    <citation type="journal article" date="2020" name="MBio">
        <title>Erratum for Teymournejad et al., 'Isolation and Molecular Analysis of a Novel Neorickettsia Species That Causes Potomac Horse Fever'.</title>
        <authorList>
            <person name="Teymournejad O."/>
            <person name="Lin M."/>
            <person name="Bekebrede H."/>
            <person name="Kamr A."/>
            <person name="Toribio R.E."/>
            <person name="Arroyo L.G."/>
            <person name="Baird J.D."/>
            <person name="Rikihisa Y."/>
        </authorList>
    </citation>
    <scope>NUCLEOTIDE SEQUENCE [LARGE SCALE GENOMIC DNA]</scope>
    <source>
        <strain evidence="1 2">Fin17</strain>
    </source>
</reference>
<organism evidence="1 2">
    <name type="scientific">Neorickettsia findlayensis</name>
    <dbReference type="NCBI Taxonomy" id="2686014"/>
    <lineage>
        <taxon>Bacteria</taxon>
        <taxon>Pseudomonadati</taxon>
        <taxon>Pseudomonadota</taxon>
        <taxon>Alphaproteobacteria</taxon>
        <taxon>Rickettsiales</taxon>
        <taxon>Anaplasmataceae</taxon>
        <taxon>Neorickettsia</taxon>
    </lineage>
</organism>
<evidence type="ECO:0000313" key="1">
    <source>
        <dbReference type="EMBL" id="QHD64933.1"/>
    </source>
</evidence>
<name>A0A6P1G9M1_9RICK</name>